<proteinExistence type="predicted"/>
<organism evidence="1 2">
    <name type="scientific">Pseudorhodobacter antarcticus</name>
    <dbReference type="NCBI Taxonomy" id="1077947"/>
    <lineage>
        <taxon>Bacteria</taxon>
        <taxon>Pseudomonadati</taxon>
        <taxon>Pseudomonadota</taxon>
        <taxon>Alphaproteobacteria</taxon>
        <taxon>Rhodobacterales</taxon>
        <taxon>Paracoccaceae</taxon>
        <taxon>Pseudorhodobacter</taxon>
    </lineage>
</organism>
<dbReference type="EMBL" id="FOCO01000081">
    <property type="protein sequence ID" value="SEO28252.1"/>
    <property type="molecule type" value="Genomic_DNA"/>
</dbReference>
<dbReference type="Proteomes" id="UP000183002">
    <property type="component" value="Unassembled WGS sequence"/>
</dbReference>
<dbReference type="AlphaFoldDB" id="A0A1H8NFF5"/>
<dbReference type="RefSeq" id="WP_175469346.1">
    <property type="nucleotide sequence ID" value="NZ_FOCO01000081.1"/>
</dbReference>
<reference evidence="1 2" key="1">
    <citation type="submission" date="2016-10" db="EMBL/GenBank/DDBJ databases">
        <authorList>
            <person name="de Groot N.N."/>
        </authorList>
    </citation>
    <scope>NUCLEOTIDE SEQUENCE [LARGE SCALE GENOMIC DNA]</scope>
    <source>
        <strain evidence="1 2">CGMCC 1.10836</strain>
    </source>
</reference>
<accession>A0A1H8NFF5</accession>
<protein>
    <submittedName>
        <fullName evidence="1">Uncharacterized protein</fullName>
    </submittedName>
</protein>
<name>A0A1H8NFF5_9RHOB</name>
<evidence type="ECO:0000313" key="2">
    <source>
        <dbReference type="Proteomes" id="UP000183002"/>
    </source>
</evidence>
<evidence type="ECO:0000313" key="1">
    <source>
        <dbReference type="EMBL" id="SEO28252.1"/>
    </source>
</evidence>
<gene>
    <name evidence="1" type="ORF">SAMN05216227_10817</name>
</gene>
<sequence>MDLSKIHSVTKSYSWKGEFIGYVAVDSGTAQQMWIPLDEGNYHYQAVVKAVQDGACHINEPLFTFFYSVLGKSKKVVGYNTNLGFVPADDQNALYVLLLKVIAERTAENRGSAAKGDIPRCTHLKFCLFFPRPWPHLSGPFFCNWSYNLSKDSNPVTCLITLSNHPENPSNPIHAAITSLGIENLQVATSALLLQHAMLEIDFDIDDLWRLFKAERKAGFGSNSDFIDDQVEQGRIRFDCKKGTPDTRVLLQVAPQFLRRAVADIANDVAQAFNREYGGYSVGFIREPNLQEQFLCLLHNNGDEHHLWQFGQQSGHSFNLSGEWHRRGPVAQSKTLSLGSVANRLRALIEAGFALEAIVVANAYNEVVCREIVAAIVSHDQGAMEWVLASTKFGYDRSRELLLNAIDCIPDASHKSELVAWLKNLASVYRHRNAYAHALKSINHELDKSVDTVREAEMLLRPLLDVFENGRLMGMIQQLLIGSEEIISHKAKTEMLSRIKEQMVAAEVHVRSG</sequence>
<keyword evidence="2" id="KW-1185">Reference proteome</keyword>